<keyword evidence="4" id="KW-0328">Glycosyltransferase</keyword>
<keyword evidence="7 8" id="KW-0802">TPR repeat</keyword>
<dbReference type="SMART" id="SM00028">
    <property type="entry name" value="TPR"/>
    <property type="match status" value="7"/>
</dbReference>
<evidence type="ECO:0000313" key="11">
    <source>
        <dbReference type="Proteomes" id="UP000002586"/>
    </source>
</evidence>
<evidence type="ECO:0000256" key="8">
    <source>
        <dbReference type="PROSITE-ProRule" id="PRU00339"/>
    </source>
</evidence>
<feature type="domain" description="O-GlcNAc transferase C-terminal" evidence="9">
    <location>
        <begin position="531"/>
        <end position="716"/>
    </location>
</feature>
<feature type="repeat" description="TPR" evidence="8">
    <location>
        <begin position="75"/>
        <end position="108"/>
    </location>
</feature>
<comment type="similarity">
    <text evidence="2">Belongs to the glycosyltransferase 41 family. O-GlcNAc transferase subfamily.</text>
</comment>
<keyword evidence="11" id="KW-1185">Reference proteome</keyword>
<name>A0LD04_MAGMM</name>
<dbReference type="KEGG" id="mgm:Mmc1_3361"/>
<protein>
    <recommendedName>
        <fullName evidence="3">protein O-GlcNAc transferase</fullName>
        <ecNumber evidence="3">2.4.1.255</ecNumber>
    </recommendedName>
</protein>
<dbReference type="Pfam" id="PF13181">
    <property type="entry name" value="TPR_8"/>
    <property type="match status" value="1"/>
</dbReference>
<dbReference type="Pfam" id="PF13844">
    <property type="entry name" value="Glyco_transf_41"/>
    <property type="match status" value="2"/>
</dbReference>
<proteinExistence type="inferred from homology"/>
<dbReference type="InterPro" id="IPR011990">
    <property type="entry name" value="TPR-like_helical_dom_sf"/>
</dbReference>
<reference evidence="11" key="1">
    <citation type="journal article" date="2009" name="Appl. Environ. Microbiol.">
        <title>Complete genome sequence of the chemolithoautotrophic marine magnetotactic coccus strain MC-1.</title>
        <authorList>
            <person name="Schubbe S."/>
            <person name="Williams T.J."/>
            <person name="Xie G."/>
            <person name="Kiss H.E."/>
            <person name="Brettin T.S."/>
            <person name="Martinez D."/>
            <person name="Ross C.A."/>
            <person name="Schuler D."/>
            <person name="Cox B.L."/>
            <person name="Nealson K.H."/>
            <person name="Bazylinski D.A."/>
        </authorList>
    </citation>
    <scope>NUCLEOTIDE SEQUENCE [LARGE SCALE GENOMIC DNA]</scope>
    <source>
        <strain evidence="11">ATCC BAA-1437 / JCM 17883 / MC-1</strain>
    </source>
</reference>
<dbReference type="PANTHER" id="PTHR44998">
    <property type="match status" value="1"/>
</dbReference>
<dbReference type="STRING" id="156889.Mmc1_3361"/>
<dbReference type="PROSITE" id="PS50005">
    <property type="entry name" value="TPR"/>
    <property type="match status" value="4"/>
</dbReference>
<dbReference type="Proteomes" id="UP000002586">
    <property type="component" value="Chromosome"/>
</dbReference>
<dbReference type="InterPro" id="IPR029489">
    <property type="entry name" value="OGT/SEC/SPY_C"/>
</dbReference>
<dbReference type="Gene3D" id="1.25.40.10">
    <property type="entry name" value="Tetratricopeptide repeat domain"/>
    <property type="match status" value="1"/>
</dbReference>
<evidence type="ECO:0000256" key="4">
    <source>
        <dbReference type="ARBA" id="ARBA00022676"/>
    </source>
</evidence>
<dbReference type="HOGENOM" id="CLU_001721_5_2_5"/>
<evidence type="ECO:0000256" key="2">
    <source>
        <dbReference type="ARBA" id="ARBA00005386"/>
    </source>
</evidence>
<feature type="repeat" description="TPR" evidence="8">
    <location>
        <begin position="245"/>
        <end position="278"/>
    </location>
</feature>
<organism evidence="10 11">
    <name type="scientific">Magnetococcus marinus (strain ATCC BAA-1437 / JCM 17883 / MC-1)</name>
    <dbReference type="NCBI Taxonomy" id="156889"/>
    <lineage>
        <taxon>Bacteria</taxon>
        <taxon>Pseudomonadati</taxon>
        <taxon>Pseudomonadota</taxon>
        <taxon>Magnetococcia</taxon>
        <taxon>Magnetococcales</taxon>
        <taxon>Magnetococcaceae</taxon>
        <taxon>Magnetococcus</taxon>
    </lineage>
</organism>
<evidence type="ECO:0000256" key="7">
    <source>
        <dbReference type="ARBA" id="ARBA00022803"/>
    </source>
</evidence>
<dbReference type="Gene3D" id="3.40.50.11380">
    <property type="match status" value="1"/>
</dbReference>
<keyword evidence="6" id="KW-0677">Repeat</keyword>
<evidence type="ECO:0000256" key="5">
    <source>
        <dbReference type="ARBA" id="ARBA00022679"/>
    </source>
</evidence>
<dbReference type="GO" id="GO:0097363">
    <property type="term" value="F:protein O-acetylglucosaminyltransferase activity"/>
    <property type="evidence" value="ECO:0007669"/>
    <property type="project" value="UniProtKB-EC"/>
</dbReference>
<dbReference type="CAZy" id="GT41">
    <property type="family name" value="Glycosyltransferase Family 41"/>
</dbReference>
<dbReference type="Gene3D" id="3.40.50.2000">
    <property type="entry name" value="Glycogen Phosphorylase B"/>
    <property type="match status" value="1"/>
</dbReference>
<comment type="pathway">
    <text evidence="1">Protein modification; protein glycosylation.</text>
</comment>
<reference evidence="10 11" key="2">
    <citation type="journal article" date="2012" name="Int. J. Syst. Evol. Microbiol.">
        <title>Magnetococcus marinus gen. nov., sp. nov., a marine, magnetotactic bacterium that represents a novel lineage (Magnetococcaceae fam. nov.; Magnetococcales ord. nov.) at the base of the Alphaproteobacteria.</title>
        <authorList>
            <person name="Bazylinski D.A."/>
            <person name="Williams T.J."/>
            <person name="Lefevre C.T."/>
            <person name="Berg R.J."/>
            <person name="Zhang C.L."/>
            <person name="Bowser S.S."/>
            <person name="Dean A.J."/>
            <person name="Beveridge T.J."/>
        </authorList>
    </citation>
    <scope>NUCLEOTIDE SEQUENCE [LARGE SCALE GENOMIC DNA]</scope>
    <source>
        <strain evidence="11">ATCC BAA-1437 / JCM 17883 / MC-1</strain>
    </source>
</reference>
<dbReference type="Pfam" id="PF13432">
    <property type="entry name" value="TPR_16"/>
    <property type="match status" value="3"/>
</dbReference>
<gene>
    <name evidence="10" type="ordered locus">Mmc1_3361</name>
</gene>
<evidence type="ECO:0000256" key="1">
    <source>
        <dbReference type="ARBA" id="ARBA00004922"/>
    </source>
</evidence>
<dbReference type="EC" id="2.4.1.255" evidence="3"/>
<feature type="repeat" description="TPR" evidence="8">
    <location>
        <begin position="211"/>
        <end position="244"/>
    </location>
</feature>
<dbReference type="SUPFAM" id="SSF48452">
    <property type="entry name" value="TPR-like"/>
    <property type="match status" value="1"/>
</dbReference>
<accession>A0LD04</accession>
<feature type="repeat" description="TPR" evidence="8">
    <location>
        <begin position="143"/>
        <end position="176"/>
    </location>
</feature>
<dbReference type="eggNOG" id="COG0457">
    <property type="taxonomic scope" value="Bacteria"/>
</dbReference>
<dbReference type="AlphaFoldDB" id="A0LD04"/>
<feature type="domain" description="O-GlcNAc transferase C-terminal" evidence="9">
    <location>
        <begin position="346"/>
        <end position="517"/>
    </location>
</feature>
<keyword evidence="5" id="KW-0808">Transferase</keyword>
<sequence>MTMPQHDPLGTALSQAMQQGRFAQALQQANRQLKKPGPHPYALWQLAAQAAEKLHDIPQAERLWRMAITAPDQQGQALVGLGELLEEAQRLPEAHTAFRTALGFNPHLGSAHHGLGRLLEGAGELQAALQCYQQAVTLEGGLNSARFRLGRLWQRLGEPQQAKQAFAEILSQHPHFYLARLHLAECQQRLGEAQQAEQNYLLVIQQQASLPEAHNQLANLYTDQRHFAQAIHHYQAAIELRPSVAMFHYNLGYVYLLQNDHATAAQHYSNAYRLDPQLGGALGSMILCDMMLCRWDRLEAHIAGVKALLGGERAQHAPPLVPFITTYLPQIGAALQRQAGAQFTQLSFGAIMAQPPLAAAHRPRATGSPLRIGYLSADFRNHAISRLAIGVLEGHDRRQFTLTAFAIGPDTDDAMRQRVKQAVHHFHLIGHLDDAAAARFIAAQEIDILVDMMGYTTHARPGILAHRPAPVQVSWLGYPGGMGDRRLADYLVGDPINTPAHEAHLHAEWLAIMPHCYQPNPRTLACDPTPSRQEAGLPPQGVVFGSFNQSYKITPQIVALWSRLLHAVEHGVLWLLDPDLPAAVEHLQAHFAAHGIAKQRVIFAPRLSMAAHMGRLPLVDVALDTFPYTSHTTASDALWSGVPLVAWRGETFASRVSTCLAINMGMQELVVEDGEHYLALAQALAHDPQRRAALRDRLRQTREHAPLYDAPLFTTHLEHLYQQMWRNHSHGQHRLIDGSGATLDQPIARP</sequence>
<dbReference type="InterPro" id="IPR019734">
    <property type="entry name" value="TPR_rpt"/>
</dbReference>
<evidence type="ECO:0000313" key="10">
    <source>
        <dbReference type="EMBL" id="ABK45847.1"/>
    </source>
</evidence>
<evidence type="ECO:0000256" key="3">
    <source>
        <dbReference type="ARBA" id="ARBA00011970"/>
    </source>
</evidence>
<dbReference type="PANTHER" id="PTHR44998:SF1">
    <property type="entry name" value="UDP-N-ACETYLGLUCOSAMINE--PEPTIDE N-ACETYLGLUCOSAMINYLTRANSFERASE 110 KDA SUBUNIT"/>
    <property type="match status" value="1"/>
</dbReference>
<dbReference type="eggNOG" id="COG3914">
    <property type="taxonomic scope" value="Bacteria"/>
</dbReference>
<evidence type="ECO:0000259" key="9">
    <source>
        <dbReference type="Pfam" id="PF13844"/>
    </source>
</evidence>
<evidence type="ECO:0000256" key="6">
    <source>
        <dbReference type="ARBA" id="ARBA00022737"/>
    </source>
</evidence>
<dbReference type="EMBL" id="CP000471">
    <property type="protein sequence ID" value="ABK45847.1"/>
    <property type="molecule type" value="Genomic_DNA"/>
</dbReference>